<protein>
    <recommendedName>
        <fullName evidence="1">UmuC domain-containing protein</fullName>
    </recommendedName>
</protein>
<comment type="caution">
    <text evidence="2">The sequence shown here is derived from an EMBL/GenBank/DDBJ whole genome shotgun (WGS) entry which is preliminary data.</text>
</comment>
<dbReference type="SUPFAM" id="SSF56672">
    <property type="entry name" value="DNA/RNA polymerases"/>
    <property type="match status" value="1"/>
</dbReference>
<name>A0ABQ6J3J3_9GAMM</name>
<dbReference type="Proteomes" id="UP001157046">
    <property type="component" value="Unassembled WGS sequence"/>
</dbReference>
<proteinExistence type="predicted"/>
<sequence>MFALVDANSFYCSAEQVFRPDWRGKPMIVLSNNDGCIVAANKQAKELGVPKFAPYFQVKDLCTKLGVIVCSSNYELTVGNFFRCHMLEFFMINKLDEEKIGSYSFTVCLDILKK</sequence>
<dbReference type="PANTHER" id="PTHR11076:SF34">
    <property type="entry name" value="PROTEIN UMUC"/>
    <property type="match status" value="1"/>
</dbReference>
<evidence type="ECO:0000313" key="3">
    <source>
        <dbReference type="Proteomes" id="UP001157046"/>
    </source>
</evidence>
<dbReference type="PROSITE" id="PS50173">
    <property type="entry name" value="UMUC"/>
    <property type="match status" value="1"/>
</dbReference>
<keyword evidence="3" id="KW-1185">Reference proteome</keyword>
<dbReference type="Gene3D" id="3.40.1170.60">
    <property type="match status" value="1"/>
</dbReference>
<gene>
    <name evidence="2" type="ORF">GCM10025855_16140</name>
</gene>
<feature type="domain" description="UmuC" evidence="1">
    <location>
        <begin position="2"/>
        <end position="76"/>
    </location>
</feature>
<dbReference type="InterPro" id="IPR050116">
    <property type="entry name" value="DNA_polymerase-Y"/>
</dbReference>
<dbReference type="InterPro" id="IPR043502">
    <property type="entry name" value="DNA/RNA_pol_sf"/>
</dbReference>
<dbReference type="EMBL" id="BSUY01000001">
    <property type="protein sequence ID" value="GMA82081.1"/>
    <property type="molecule type" value="Genomic_DNA"/>
</dbReference>
<dbReference type="InterPro" id="IPR001126">
    <property type="entry name" value="UmuC"/>
</dbReference>
<reference evidence="3" key="1">
    <citation type="journal article" date="2019" name="Int. J. Syst. Evol. Microbiol.">
        <title>The Global Catalogue of Microorganisms (GCM) 10K type strain sequencing project: providing services to taxonomists for standard genome sequencing and annotation.</title>
        <authorList>
            <consortium name="The Broad Institute Genomics Platform"/>
            <consortium name="The Broad Institute Genome Sequencing Center for Infectious Disease"/>
            <person name="Wu L."/>
            <person name="Ma J."/>
        </authorList>
    </citation>
    <scope>NUCLEOTIDE SEQUENCE [LARGE SCALE GENOMIC DNA]</scope>
    <source>
        <strain evidence="3">NBRC 102030</strain>
    </source>
</reference>
<evidence type="ECO:0000313" key="2">
    <source>
        <dbReference type="EMBL" id="GMA82081.1"/>
    </source>
</evidence>
<evidence type="ECO:0000259" key="1">
    <source>
        <dbReference type="PROSITE" id="PS50173"/>
    </source>
</evidence>
<dbReference type="Pfam" id="PF00817">
    <property type="entry name" value="IMS"/>
    <property type="match status" value="1"/>
</dbReference>
<accession>A0ABQ6J3J3</accession>
<dbReference type="PANTHER" id="PTHR11076">
    <property type="entry name" value="DNA REPAIR POLYMERASE UMUC / TRANSFERASE FAMILY MEMBER"/>
    <property type="match status" value="1"/>
</dbReference>
<organism evidence="2 3">
    <name type="scientific">Shewanella glacialipiscicola</name>
    <dbReference type="NCBI Taxonomy" id="614069"/>
    <lineage>
        <taxon>Bacteria</taxon>
        <taxon>Pseudomonadati</taxon>
        <taxon>Pseudomonadota</taxon>
        <taxon>Gammaproteobacteria</taxon>
        <taxon>Alteromonadales</taxon>
        <taxon>Shewanellaceae</taxon>
        <taxon>Shewanella</taxon>
    </lineage>
</organism>